<dbReference type="Proteomes" id="UP000193391">
    <property type="component" value="Unassembled WGS sequence"/>
</dbReference>
<dbReference type="GO" id="GO:0005737">
    <property type="term" value="C:cytoplasm"/>
    <property type="evidence" value="ECO:0007669"/>
    <property type="project" value="TreeGrafter"/>
</dbReference>
<dbReference type="PRINTS" id="PR00081">
    <property type="entry name" value="GDHRDH"/>
</dbReference>
<protein>
    <submittedName>
        <fullName evidence="1">C-factor</fullName>
    </submittedName>
</protein>
<dbReference type="AlphaFoldDB" id="A0A1Y2KW72"/>
<dbReference type="Gene3D" id="3.40.50.720">
    <property type="entry name" value="NAD(P)-binding Rossmann-like Domain"/>
    <property type="match status" value="1"/>
</dbReference>
<dbReference type="InterPro" id="IPR051468">
    <property type="entry name" value="Fungal_SecMetab_SDRs"/>
</dbReference>
<dbReference type="EMBL" id="JFKA01000012">
    <property type="protein sequence ID" value="OSQ36175.1"/>
    <property type="molecule type" value="Genomic_DNA"/>
</dbReference>
<dbReference type="GO" id="GO:0016491">
    <property type="term" value="F:oxidoreductase activity"/>
    <property type="evidence" value="ECO:0007669"/>
    <property type="project" value="TreeGrafter"/>
</dbReference>
<evidence type="ECO:0000313" key="2">
    <source>
        <dbReference type="Proteomes" id="UP000193391"/>
    </source>
</evidence>
<evidence type="ECO:0000313" key="1">
    <source>
        <dbReference type="EMBL" id="OSQ36175.1"/>
    </source>
</evidence>
<dbReference type="PANTHER" id="PTHR43544">
    <property type="entry name" value="SHORT-CHAIN DEHYDROGENASE/REDUCTASE"/>
    <property type="match status" value="1"/>
</dbReference>
<dbReference type="InterPro" id="IPR036291">
    <property type="entry name" value="NAD(P)-bd_dom_sf"/>
</dbReference>
<accession>A0A1Y2KW72</accession>
<name>A0A1Y2KW72_9PROT</name>
<dbReference type="OrthoDB" id="9785826at2"/>
<dbReference type="PANTHER" id="PTHR43544:SF12">
    <property type="entry name" value="NAD(P)-BINDING ROSSMANN-FOLD SUPERFAMILY PROTEIN"/>
    <property type="match status" value="1"/>
</dbReference>
<comment type="caution">
    <text evidence="1">The sequence shown here is derived from an EMBL/GenBank/DDBJ whole genome shotgun (WGS) entry which is preliminary data.</text>
</comment>
<keyword evidence="2" id="KW-1185">Reference proteome</keyword>
<sequence>MNSFEHGAIAVIIGASGGIGRAFAQHLADTKQFSQIIGLSRSSTPPLDLLNEARIEQCAGHVAQQQGNIRLIIDATGFLHNENYQPEKTWRQIDPASMAHNFAINAIGPALLMKHFLPLLPTQRKSAFVTLSARVGSIGDNHIGGWYGYRAAKAALNQLVKTMSVELARKKQDAICVALHPGTVDTGLSAPFAKSGLAVQTPTQATANMLGVINQLTIDQNGSFLAYDGSTIPW</sequence>
<dbReference type="STRING" id="1293891.TMES_18650"/>
<dbReference type="SUPFAM" id="SSF51735">
    <property type="entry name" value="NAD(P)-binding Rossmann-fold domains"/>
    <property type="match status" value="1"/>
</dbReference>
<dbReference type="CDD" id="cd05325">
    <property type="entry name" value="carb_red_sniffer_like_SDR_c"/>
    <property type="match status" value="1"/>
</dbReference>
<gene>
    <name evidence="1" type="ORF">TMES_18650</name>
</gene>
<dbReference type="Pfam" id="PF13561">
    <property type="entry name" value="adh_short_C2"/>
    <property type="match status" value="1"/>
</dbReference>
<reference evidence="1 2" key="1">
    <citation type="submission" date="2014-03" db="EMBL/GenBank/DDBJ databases">
        <title>The draft genome sequence of Thalassospira mesophila JCM 18969.</title>
        <authorList>
            <person name="Lai Q."/>
            <person name="Shao Z."/>
        </authorList>
    </citation>
    <scope>NUCLEOTIDE SEQUENCE [LARGE SCALE GENOMIC DNA]</scope>
    <source>
        <strain evidence="1 2">JCM 18969</strain>
    </source>
</reference>
<proteinExistence type="predicted"/>
<dbReference type="InterPro" id="IPR002347">
    <property type="entry name" value="SDR_fam"/>
</dbReference>
<organism evidence="1 2">
    <name type="scientific">Thalassospira mesophila</name>
    <dbReference type="NCBI Taxonomy" id="1293891"/>
    <lineage>
        <taxon>Bacteria</taxon>
        <taxon>Pseudomonadati</taxon>
        <taxon>Pseudomonadota</taxon>
        <taxon>Alphaproteobacteria</taxon>
        <taxon>Rhodospirillales</taxon>
        <taxon>Thalassospiraceae</taxon>
        <taxon>Thalassospira</taxon>
    </lineage>
</organism>